<feature type="domain" description="Toprim" evidence="5">
    <location>
        <begin position="1"/>
        <end position="81"/>
    </location>
</feature>
<reference evidence="7" key="1">
    <citation type="submission" date="2025-08" db="UniProtKB">
        <authorList>
            <consortium name="RefSeq"/>
        </authorList>
    </citation>
    <scope>IDENTIFICATION</scope>
</reference>
<dbReference type="GO" id="GO:0005634">
    <property type="term" value="C:nucleus"/>
    <property type="evidence" value="ECO:0007669"/>
    <property type="project" value="TreeGrafter"/>
</dbReference>
<dbReference type="InterPro" id="IPR000380">
    <property type="entry name" value="Topo_IA"/>
</dbReference>
<dbReference type="OrthoDB" id="430051at2759"/>
<evidence type="ECO:0000256" key="2">
    <source>
        <dbReference type="ARBA" id="ARBA00023125"/>
    </source>
</evidence>
<dbReference type="SUPFAM" id="SSF56712">
    <property type="entry name" value="Prokaryotic type I DNA topoisomerase"/>
    <property type="match status" value="1"/>
</dbReference>
<dbReference type="Pfam" id="PF01751">
    <property type="entry name" value="Toprim"/>
    <property type="match status" value="1"/>
</dbReference>
<evidence type="ECO:0000313" key="6">
    <source>
        <dbReference type="Proteomes" id="UP000515125"/>
    </source>
</evidence>
<dbReference type="InterPro" id="IPR006171">
    <property type="entry name" value="TOPRIM_dom"/>
</dbReference>
<accession>A0A6P6RTV3</accession>
<proteinExistence type="inferred from homology"/>
<protein>
    <recommendedName>
        <fullName evidence="4">DNA topoisomerase</fullName>
        <ecNumber evidence="4">5.6.2.1</ecNumber>
    </recommendedName>
</protein>
<evidence type="ECO:0000259" key="5">
    <source>
        <dbReference type="PROSITE" id="PS50880"/>
    </source>
</evidence>
<dbReference type="InterPro" id="IPR013826">
    <property type="entry name" value="Topo_IA_cen_sub3"/>
</dbReference>
<dbReference type="GO" id="GO:0006281">
    <property type="term" value="P:DNA repair"/>
    <property type="evidence" value="ECO:0007669"/>
    <property type="project" value="TreeGrafter"/>
</dbReference>
<dbReference type="GeneID" id="34621812"/>
<evidence type="ECO:0000256" key="4">
    <source>
        <dbReference type="RuleBase" id="RU362092"/>
    </source>
</evidence>
<dbReference type="InterPro" id="IPR023405">
    <property type="entry name" value="Topo_IA_core_domain"/>
</dbReference>
<organism evidence="6 7">
    <name type="scientific">Cyclospora cayetanensis</name>
    <dbReference type="NCBI Taxonomy" id="88456"/>
    <lineage>
        <taxon>Eukaryota</taxon>
        <taxon>Sar</taxon>
        <taxon>Alveolata</taxon>
        <taxon>Apicomplexa</taxon>
        <taxon>Conoidasida</taxon>
        <taxon>Coccidia</taxon>
        <taxon>Eucoccidiorida</taxon>
        <taxon>Eimeriorina</taxon>
        <taxon>Eimeriidae</taxon>
        <taxon>Cyclospora</taxon>
    </lineage>
</organism>
<evidence type="ECO:0000313" key="7">
    <source>
        <dbReference type="RefSeq" id="XP_026190545.1"/>
    </source>
</evidence>
<dbReference type="Gene3D" id="3.40.50.140">
    <property type="match status" value="1"/>
</dbReference>
<evidence type="ECO:0000256" key="3">
    <source>
        <dbReference type="ARBA" id="ARBA00023235"/>
    </source>
</evidence>
<name>A0A6P6RTV3_9EIME</name>
<keyword evidence="3 4" id="KW-0413">Isomerase</keyword>
<dbReference type="RefSeq" id="XP_026190545.1">
    <property type="nucleotide sequence ID" value="XM_026334760.1"/>
</dbReference>
<dbReference type="AlphaFoldDB" id="A0A6P6RTV3"/>
<comment type="catalytic activity">
    <reaction evidence="4">
        <text>ATP-independent breakage of single-stranded DNA, followed by passage and rejoining.</text>
        <dbReference type="EC" id="5.6.2.1"/>
    </reaction>
</comment>
<comment type="function">
    <text evidence="4">Introduces a single-strand break via transesterification at a target site in duplex DNA. Releases the supercoiling and torsional tension of DNA introduced during the DNA replication and transcription by transiently cleaving and rejoining one strand of the DNA duplex. The scissile phosphodiester is attacked by the catalytic tyrosine of the enzyme, resulting in the formation of a DNA-(5'-phosphotyrosyl)-enzyme intermediate and the expulsion of a 3'-OH DNA strand.</text>
</comment>
<dbReference type="Pfam" id="PF01131">
    <property type="entry name" value="Topoisom_bac"/>
    <property type="match status" value="1"/>
</dbReference>
<dbReference type="GO" id="GO:0006310">
    <property type="term" value="P:DNA recombination"/>
    <property type="evidence" value="ECO:0007669"/>
    <property type="project" value="TreeGrafter"/>
</dbReference>
<dbReference type="InterPro" id="IPR003602">
    <property type="entry name" value="Topo_IA_DNA-bd_dom"/>
</dbReference>
<keyword evidence="1 4" id="KW-0799">Topoisomerase</keyword>
<dbReference type="Gene3D" id="1.10.460.10">
    <property type="entry name" value="Topoisomerase I, domain 2"/>
    <property type="match status" value="1"/>
</dbReference>
<keyword evidence="6" id="KW-1185">Reference proteome</keyword>
<dbReference type="Proteomes" id="UP000515125">
    <property type="component" value="Unplaced"/>
</dbReference>
<dbReference type="InterPro" id="IPR013497">
    <property type="entry name" value="Topo_IA_cen"/>
</dbReference>
<dbReference type="Gene3D" id="2.70.20.10">
    <property type="entry name" value="Topoisomerase I, domain 3"/>
    <property type="match status" value="1"/>
</dbReference>
<comment type="similarity">
    <text evidence="4">Belongs to the type IA topoisomerase family.</text>
</comment>
<dbReference type="PANTHER" id="PTHR11390:SF21">
    <property type="entry name" value="DNA TOPOISOMERASE 3-ALPHA"/>
    <property type="match status" value="1"/>
</dbReference>
<dbReference type="SMART" id="SM00437">
    <property type="entry name" value="TOP1Ac"/>
    <property type="match status" value="1"/>
</dbReference>
<sequence length="541" mass="61324">MTLDFSSPFSSWNAVPPEALFSAPVSKRVSDSAKDIVGNLKTYAKKCQWLVLWLDCDREGENIAFEAADARSEIDLRIGTPLKACSSKLSLQRGLIRACYVSPRRFLEVEQFVSEKFWAIKTVVEREDDENPGRRLVVDFQWDRQRLFDRYPRTETERFTRSQDLLGLIENQRDSPLWGPFAVELLEGGFEWPRDGPHDDMLSCACCCITLRSSDAIGFETKVQMDIAGEAFSTTGLIVLQKNYLSVYPYDSWVSRRLPRFLLHERFLPKDVTLHEGSTQPPSLLSEADLIDKMDKERNYAIKTELQQFKPTDLGVALVMGYKVVGRLCKADLSKPDLRASMERDMTKIARGLERKDEVVQRHVGTVAEVFHLLRLHIALLDEQIQKILPPLAASDADARVIESDFCTCAKCGASMNLMACTNQATCELVLRMPRRGTLTLTQHTCPYCCFKVGSVGATASWFHLLLRDLFADRTLIAIHGSLVEGLKECFLTKLEYPDQGPLPLRLHVCFPSIGHQYKERADRKMALRVSILLFKASSEL</sequence>
<dbReference type="GO" id="GO:0003917">
    <property type="term" value="F:DNA topoisomerase type I (single strand cut, ATP-independent) activity"/>
    <property type="evidence" value="ECO:0007669"/>
    <property type="project" value="UniProtKB-EC"/>
</dbReference>
<gene>
    <name evidence="7" type="primary">LOC34621812</name>
</gene>
<dbReference type="PANTHER" id="PTHR11390">
    <property type="entry name" value="PROKARYOTIC DNA TOPOISOMERASE"/>
    <property type="match status" value="1"/>
</dbReference>
<dbReference type="InterPro" id="IPR013825">
    <property type="entry name" value="Topo_IA_cen_sub2"/>
</dbReference>
<dbReference type="Gene3D" id="1.10.290.10">
    <property type="entry name" value="Topoisomerase I, domain 4"/>
    <property type="match status" value="1"/>
</dbReference>
<dbReference type="PROSITE" id="PS50880">
    <property type="entry name" value="TOPRIM"/>
    <property type="match status" value="1"/>
</dbReference>
<dbReference type="GO" id="GO:0006265">
    <property type="term" value="P:DNA topological change"/>
    <property type="evidence" value="ECO:0007669"/>
    <property type="project" value="InterPro"/>
</dbReference>
<keyword evidence="2 4" id="KW-0238">DNA-binding</keyword>
<dbReference type="InterPro" id="IPR013824">
    <property type="entry name" value="Topo_IA_cen_sub1"/>
</dbReference>
<evidence type="ECO:0000256" key="1">
    <source>
        <dbReference type="ARBA" id="ARBA00023029"/>
    </source>
</evidence>
<dbReference type="EC" id="5.6.2.1" evidence="4"/>
<dbReference type="GO" id="GO:0003677">
    <property type="term" value="F:DNA binding"/>
    <property type="evidence" value="ECO:0007669"/>
    <property type="project" value="UniProtKB-KW"/>
</dbReference>